<dbReference type="EMBL" id="NBNE01012717">
    <property type="protein sequence ID" value="OWY95599.1"/>
    <property type="molecule type" value="Genomic_DNA"/>
</dbReference>
<accession>A0A225UTT9</accession>
<evidence type="ECO:0000313" key="2">
    <source>
        <dbReference type="Proteomes" id="UP000198211"/>
    </source>
</evidence>
<comment type="caution">
    <text evidence="1">The sequence shown here is derived from an EMBL/GenBank/DDBJ whole genome shotgun (WGS) entry which is preliminary data.</text>
</comment>
<gene>
    <name evidence="1" type="ORF">PHMEG_00034354</name>
</gene>
<sequence length="90" mass="10492">RQTEVFSPAERVAYADFRLSEVLTPQSTPPSELSIVQQAFNRRKVVKYSRYADVSFVPSTSNECETLEMLMFLMYNKDMRDVNTFEAVRK</sequence>
<feature type="non-terminal residue" evidence="1">
    <location>
        <position position="1"/>
    </location>
</feature>
<organism evidence="1 2">
    <name type="scientific">Phytophthora megakarya</name>
    <dbReference type="NCBI Taxonomy" id="4795"/>
    <lineage>
        <taxon>Eukaryota</taxon>
        <taxon>Sar</taxon>
        <taxon>Stramenopiles</taxon>
        <taxon>Oomycota</taxon>
        <taxon>Peronosporomycetes</taxon>
        <taxon>Peronosporales</taxon>
        <taxon>Peronosporaceae</taxon>
        <taxon>Phytophthora</taxon>
    </lineage>
</organism>
<proteinExistence type="predicted"/>
<dbReference type="OrthoDB" id="120621at2759"/>
<keyword evidence="2" id="KW-1185">Reference proteome</keyword>
<reference evidence="2" key="1">
    <citation type="submission" date="2017-03" db="EMBL/GenBank/DDBJ databases">
        <title>Phytopthora megakarya and P. palmivora, two closely related causual agents of cacao black pod achieved similar genome size and gene model numbers by different mechanisms.</title>
        <authorList>
            <person name="Ali S."/>
            <person name="Shao J."/>
            <person name="Larry D.J."/>
            <person name="Kronmiller B."/>
            <person name="Shen D."/>
            <person name="Strem M.D."/>
            <person name="Melnick R.L."/>
            <person name="Guiltinan M.J."/>
            <person name="Tyler B.M."/>
            <person name="Meinhardt L.W."/>
            <person name="Bailey B.A."/>
        </authorList>
    </citation>
    <scope>NUCLEOTIDE SEQUENCE [LARGE SCALE GENOMIC DNA]</scope>
    <source>
        <strain evidence="2">zdho120</strain>
    </source>
</reference>
<protein>
    <submittedName>
        <fullName evidence="1">Uncharacterized protein</fullName>
    </submittedName>
</protein>
<dbReference type="Proteomes" id="UP000198211">
    <property type="component" value="Unassembled WGS sequence"/>
</dbReference>
<evidence type="ECO:0000313" key="1">
    <source>
        <dbReference type="EMBL" id="OWY95599.1"/>
    </source>
</evidence>
<name>A0A225UTT9_9STRA</name>
<dbReference type="AlphaFoldDB" id="A0A225UTT9"/>